<dbReference type="Pfam" id="PF21099">
    <property type="entry name" value="POLQ_helical"/>
    <property type="match status" value="1"/>
</dbReference>
<accession>A0A8J6LAM2</accession>
<dbReference type="PROSITE" id="PS51194">
    <property type="entry name" value="HELICASE_CTER"/>
    <property type="match status" value="1"/>
</dbReference>
<protein>
    <recommendedName>
        <fullName evidence="15">Helicase POLQ-like</fullName>
    </recommendedName>
</protein>
<dbReference type="SUPFAM" id="SSF158702">
    <property type="entry name" value="Sec63 N-terminal domain-like"/>
    <property type="match status" value="1"/>
</dbReference>
<dbReference type="NCBIfam" id="NF040713">
    <property type="entry name" value="ZapE"/>
    <property type="match status" value="1"/>
</dbReference>
<dbReference type="InterPro" id="IPR048960">
    <property type="entry name" value="POLQ-like_helical"/>
</dbReference>
<reference evidence="13" key="2">
    <citation type="submission" date="2021-08" db="EMBL/GenBank/DDBJ databases">
        <authorList>
            <person name="Eriksson T."/>
        </authorList>
    </citation>
    <scope>NUCLEOTIDE SEQUENCE</scope>
    <source>
        <strain evidence="13">Stoneville</strain>
        <tissue evidence="13">Whole head</tissue>
    </source>
</reference>
<dbReference type="InterPro" id="IPR011545">
    <property type="entry name" value="DEAD/DEAH_box_helicase_dom"/>
</dbReference>
<dbReference type="InterPro" id="IPR001650">
    <property type="entry name" value="Helicase_C-like"/>
</dbReference>
<evidence type="ECO:0000256" key="2">
    <source>
        <dbReference type="ARBA" id="ARBA00010322"/>
    </source>
</evidence>
<dbReference type="GO" id="GO:0043138">
    <property type="term" value="F:3'-5' DNA helicase activity"/>
    <property type="evidence" value="ECO:0007669"/>
    <property type="project" value="UniProtKB-EC"/>
</dbReference>
<dbReference type="InterPro" id="IPR050474">
    <property type="entry name" value="Hel308_SKI2-like"/>
</dbReference>
<dbReference type="Gene3D" id="1.10.3380.20">
    <property type="match status" value="1"/>
</dbReference>
<dbReference type="InterPro" id="IPR014001">
    <property type="entry name" value="Helicase_ATP-bd"/>
</dbReference>
<evidence type="ECO:0000259" key="11">
    <source>
        <dbReference type="PROSITE" id="PS51192"/>
    </source>
</evidence>
<evidence type="ECO:0000256" key="3">
    <source>
        <dbReference type="ARBA" id="ARBA00022741"/>
    </source>
</evidence>
<dbReference type="SMART" id="SM00487">
    <property type="entry name" value="DEXDc"/>
    <property type="match status" value="1"/>
</dbReference>
<evidence type="ECO:0000256" key="9">
    <source>
        <dbReference type="ARBA" id="ARBA00023242"/>
    </source>
</evidence>
<dbReference type="GO" id="GO:0003676">
    <property type="term" value="F:nucleic acid binding"/>
    <property type="evidence" value="ECO:0007669"/>
    <property type="project" value="InterPro"/>
</dbReference>
<reference evidence="13" key="1">
    <citation type="journal article" date="2020" name="J Insects Food Feed">
        <title>The yellow mealworm (Tenebrio molitor) genome: a resource for the emerging insects as food and feed industry.</title>
        <authorList>
            <person name="Eriksson T."/>
            <person name="Andere A."/>
            <person name="Kelstrup H."/>
            <person name="Emery V."/>
            <person name="Picard C."/>
        </authorList>
    </citation>
    <scope>NUCLEOTIDE SEQUENCE</scope>
    <source>
        <strain evidence="13">Stoneville</strain>
        <tissue evidence="13">Whole head</tissue>
    </source>
</reference>
<comment type="caution">
    <text evidence="13">The sequence shown here is derived from an EMBL/GenBank/DDBJ whole genome shotgun (WGS) entry which is preliminary data.</text>
</comment>
<keyword evidence="10" id="KW-0175">Coiled coil</keyword>
<evidence type="ECO:0008006" key="15">
    <source>
        <dbReference type="Google" id="ProtNLM"/>
    </source>
</evidence>
<dbReference type="PANTHER" id="PTHR47961">
    <property type="entry name" value="DNA POLYMERASE THETA, PUTATIVE (AFU_ORTHOLOGUE AFUA_1G05260)-RELATED"/>
    <property type="match status" value="1"/>
</dbReference>
<sequence length="930" mass="104968">MGPFYGLPLRIKELIKLYKGIEELYDWQDECLKLPAIEERKNLIYALPTSGGKTLVAEILMLREIVCRKKNAIFILPFVAIVQEKVWALSPFAVALDFLVEEYAASKGVYPPRKRRRKNSIYIATIEKALGLLNSLIETARVSEIGLIVVDELHLIGEQGRGSTLEALLTKIMLIEEIYTQNFRPIELVEYVKCGSEIAKVNYNTKEDEDVLTVVRTVNDNYPDTLNSIDPDKLGVLVSEVIPKDSCLIFCPSKKNCENVASVLCSVLNKSLTDYNKEAKEQVKNSLKDERGSLCKIFKVSIPLGVAYHHSGLTTEERKVIEDAFRAGTISVICCTSTLAAGVNLPAKRVMFIKWLLASHVLRSQFVGYSETALCRAGRAGLGETGDSILICNDKDLPKVKKLLMAPMDEALSSMHQAGGKGLRHLLLSCISLGVANTRLGLQQVSKKTLLNIQSERLEVNTVPERVLNRFFVTLILHDLWNEKSVFEVSEKYQINRGIVQNLMTGSATFASNVVNFCEGLAEFWTFAHLIKGMSQRLSHCCVRELLPLMELPAVQQRRAKQLYNAGYKSVRSIAATSAEALVETIEHMPRRVAQQLIAAAKMLMLEKVDNLREEAEDVLDDVHEKIHETKKDVVRDFSERKLKPFDPIPIVADLISANSWMICFDEFQVTDIADAMILKRLFTHLFNNGIVMVATSNRPPDDLYKNGLQRSNFLPFIPVLKNHCEIISLDSGIDYRLKGQTSKSNYFVKSQHKLDPIEPIFKYLCSKENDVVRSRTLNIQGRDVTFRKACGGVLDTSFEELCDRPLGANDYLHLAQFFHTVIIRDVPQMSLKIKSPARRFITLIDALYDHRIKVVVSADVPIKELFLSQKPDAGISDENRMLMDDLKIEKDDATASIFTGDEEIFAFDRTISRLTQMQSEEYWNKDGTR</sequence>
<evidence type="ECO:0000259" key="12">
    <source>
        <dbReference type="PROSITE" id="PS51194"/>
    </source>
</evidence>
<evidence type="ECO:0000256" key="7">
    <source>
        <dbReference type="ARBA" id="ARBA00022840"/>
    </source>
</evidence>
<keyword evidence="14" id="KW-1185">Reference proteome</keyword>
<keyword evidence="7" id="KW-0067">ATP-binding</keyword>
<keyword evidence="6" id="KW-0347">Helicase</keyword>
<evidence type="ECO:0000313" key="14">
    <source>
        <dbReference type="Proteomes" id="UP000719412"/>
    </source>
</evidence>
<dbReference type="CDD" id="cd18026">
    <property type="entry name" value="DEXHc_POLQ-like"/>
    <property type="match status" value="1"/>
</dbReference>
<dbReference type="GO" id="GO:0005634">
    <property type="term" value="C:nucleus"/>
    <property type="evidence" value="ECO:0007669"/>
    <property type="project" value="UniProtKB-SubCell"/>
</dbReference>
<proteinExistence type="inferred from homology"/>
<dbReference type="PROSITE" id="PS51192">
    <property type="entry name" value="HELICASE_ATP_BIND_1"/>
    <property type="match status" value="1"/>
</dbReference>
<evidence type="ECO:0000256" key="10">
    <source>
        <dbReference type="SAM" id="Coils"/>
    </source>
</evidence>
<organism evidence="13 14">
    <name type="scientific">Tenebrio molitor</name>
    <name type="common">Yellow mealworm beetle</name>
    <dbReference type="NCBI Taxonomy" id="7067"/>
    <lineage>
        <taxon>Eukaryota</taxon>
        <taxon>Metazoa</taxon>
        <taxon>Ecdysozoa</taxon>
        <taxon>Arthropoda</taxon>
        <taxon>Hexapoda</taxon>
        <taxon>Insecta</taxon>
        <taxon>Pterygota</taxon>
        <taxon>Neoptera</taxon>
        <taxon>Endopterygota</taxon>
        <taxon>Coleoptera</taxon>
        <taxon>Polyphaga</taxon>
        <taxon>Cucujiformia</taxon>
        <taxon>Tenebrionidae</taxon>
        <taxon>Tenebrio</taxon>
    </lineage>
</organism>
<keyword evidence="4" id="KW-0227">DNA damage</keyword>
<dbReference type="Gene3D" id="1.10.150.20">
    <property type="entry name" value="5' to 3' exonuclease, C-terminal subdomain"/>
    <property type="match status" value="1"/>
</dbReference>
<dbReference type="PANTHER" id="PTHR47961:SF12">
    <property type="entry name" value="HELICASE POLQ-LIKE"/>
    <property type="match status" value="1"/>
</dbReference>
<dbReference type="AlphaFoldDB" id="A0A8J6LAM2"/>
<dbReference type="CDD" id="cd18795">
    <property type="entry name" value="SF2_C_Ski2"/>
    <property type="match status" value="1"/>
</dbReference>
<comment type="similarity">
    <text evidence="2">Belongs to the AFG1 ATPase family.</text>
</comment>
<dbReference type="GO" id="GO:0016887">
    <property type="term" value="F:ATP hydrolysis activity"/>
    <property type="evidence" value="ECO:0007669"/>
    <property type="project" value="InterPro"/>
</dbReference>
<name>A0A8J6LAM2_TENMO</name>
<dbReference type="FunFam" id="3.40.50.300:FF:000813">
    <property type="entry name" value="helicase POLQ-like isoform X1"/>
    <property type="match status" value="1"/>
</dbReference>
<dbReference type="Pfam" id="PF00271">
    <property type="entry name" value="Helicase_C"/>
    <property type="match status" value="1"/>
</dbReference>
<dbReference type="InterPro" id="IPR005654">
    <property type="entry name" value="ATPase_AFG1-like"/>
</dbReference>
<gene>
    <name evidence="13" type="ORF">GEV33_009636</name>
</gene>
<feature type="domain" description="Helicase ATP-binding" evidence="11">
    <location>
        <begin position="34"/>
        <end position="174"/>
    </location>
</feature>
<dbReference type="Pfam" id="PF00270">
    <property type="entry name" value="DEAD"/>
    <property type="match status" value="1"/>
</dbReference>
<dbReference type="FunFam" id="1.10.150.20:FF:000058">
    <property type="entry name" value="Helicase, POLQ like"/>
    <property type="match status" value="1"/>
</dbReference>
<dbReference type="Proteomes" id="UP000719412">
    <property type="component" value="Unassembled WGS sequence"/>
</dbReference>
<dbReference type="InterPro" id="IPR027417">
    <property type="entry name" value="P-loop_NTPase"/>
</dbReference>
<feature type="domain" description="Helicase C-terminal" evidence="12">
    <location>
        <begin position="230"/>
        <end position="427"/>
    </location>
</feature>
<keyword evidence="9" id="KW-0539">Nucleus</keyword>
<dbReference type="GO" id="GO:0005524">
    <property type="term" value="F:ATP binding"/>
    <property type="evidence" value="ECO:0007669"/>
    <property type="project" value="UniProtKB-KW"/>
</dbReference>
<dbReference type="EMBL" id="JABDTM020025542">
    <property type="protein sequence ID" value="KAH0813157.1"/>
    <property type="molecule type" value="Genomic_DNA"/>
</dbReference>
<evidence type="ECO:0000256" key="8">
    <source>
        <dbReference type="ARBA" id="ARBA00023204"/>
    </source>
</evidence>
<evidence type="ECO:0000256" key="6">
    <source>
        <dbReference type="ARBA" id="ARBA00022806"/>
    </source>
</evidence>
<keyword evidence="8" id="KW-0234">DNA repair</keyword>
<dbReference type="Pfam" id="PF03969">
    <property type="entry name" value="AFG1_ATPase"/>
    <property type="match status" value="1"/>
</dbReference>
<evidence type="ECO:0000256" key="5">
    <source>
        <dbReference type="ARBA" id="ARBA00022801"/>
    </source>
</evidence>
<dbReference type="Gene3D" id="3.40.50.300">
    <property type="entry name" value="P-loop containing nucleotide triphosphate hydrolases"/>
    <property type="match status" value="3"/>
</dbReference>
<keyword evidence="3" id="KW-0547">Nucleotide-binding</keyword>
<evidence type="ECO:0000256" key="1">
    <source>
        <dbReference type="ARBA" id="ARBA00004123"/>
    </source>
</evidence>
<feature type="coiled-coil region" evidence="10">
    <location>
        <begin position="602"/>
        <end position="633"/>
    </location>
</feature>
<evidence type="ECO:0000256" key="4">
    <source>
        <dbReference type="ARBA" id="ARBA00022763"/>
    </source>
</evidence>
<evidence type="ECO:0000313" key="13">
    <source>
        <dbReference type="EMBL" id="KAH0813157.1"/>
    </source>
</evidence>
<keyword evidence="5" id="KW-0378">Hydrolase</keyword>
<dbReference type="GO" id="GO:0006302">
    <property type="term" value="P:double-strand break repair"/>
    <property type="evidence" value="ECO:0007669"/>
    <property type="project" value="UniProtKB-ARBA"/>
</dbReference>
<comment type="subcellular location">
    <subcellularLocation>
        <location evidence="1">Nucleus</location>
    </subcellularLocation>
</comment>
<dbReference type="SUPFAM" id="SSF52540">
    <property type="entry name" value="P-loop containing nucleoside triphosphate hydrolases"/>
    <property type="match status" value="3"/>
</dbReference>
<dbReference type="SMART" id="SM00490">
    <property type="entry name" value="HELICc"/>
    <property type="match status" value="1"/>
</dbReference>